<dbReference type="Proteomes" id="UP000007581">
    <property type="component" value="Chromosome"/>
</dbReference>
<dbReference type="EMBL" id="CP003397">
    <property type="protein sequence ID" value="AFE53903.1"/>
    <property type="molecule type" value="Genomic_DNA"/>
</dbReference>
<keyword evidence="1" id="KW-1133">Transmembrane helix</keyword>
<protein>
    <submittedName>
        <fullName evidence="2">Uncharacterized protein</fullName>
    </submittedName>
</protein>
<keyword evidence="3" id="KW-1185">Reference proteome</keyword>
<organism evidence="2 3">
    <name type="scientific">Rickettsia typhi str. TH1527</name>
    <dbReference type="NCBI Taxonomy" id="1003201"/>
    <lineage>
        <taxon>Bacteria</taxon>
        <taxon>Pseudomonadati</taxon>
        <taxon>Pseudomonadota</taxon>
        <taxon>Alphaproteobacteria</taxon>
        <taxon>Rickettsiales</taxon>
        <taxon>Rickettsiaceae</taxon>
        <taxon>Rickettsieae</taxon>
        <taxon>Rickettsia</taxon>
        <taxon>typhus group</taxon>
    </lineage>
</organism>
<evidence type="ECO:0000313" key="2">
    <source>
        <dbReference type="EMBL" id="AFE53903.1"/>
    </source>
</evidence>
<feature type="transmembrane region" description="Helical" evidence="1">
    <location>
        <begin position="54"/>
        <end position="77"/>
    </location>
</feature>
<gene>
    <name evidence="2" type="ORF">RTTH1527_00180</name>
</gene>
<keyword evidence="1" id="KW-0472">Membrane</keyword>
<dbReference type="Pfam" id="PF17629">
    <property type="entry name" value="DUF5510"/>
    <property type="match status" value="1"/>
</dbReference>
<dbReference type="RefSeq" id="WP_011190513.1">
    <property type="nucleotide sequence ID" value="NC_017066.1"/>
</dbReference>
<dbReference type="InterPro" id="IPR035116">
    <property type="entry name" value="DUF5510"/>
</dbReference>
<reference evidence="2" key="1">
    <citation type="submission" date="2012-03" db="EMBL/GenBank/DDBJ databases">
        <authorList>
            <person name="Johnson S.L."/>
            <person name="Sims D."/>
            <person name="Han S."/>
            <person name="Bruce D.C."/>
            <person name="Dasch G.A."/>
        </authorList>
    </citation>
    <scope>NUCLEOTIDE SEQUENCE [LARGE SCALE GENOMIC DNA]</scope>
    <source>
        <strain evidence="2">TH1527</strain>
    </source>
</reference>
<keyword evidence="1" id="KW-0812">Transmembrane</keyword>
<evidence type="ECO:0000313" key="3">
    <source>
        <dbReference type="Proteomes" id="UP000007581"/>
    </source>
</evidence>
<proteinExistence type="predicted"/>
<evidence type="ECO:0000256" key="1">
    <source>
        <dbReference type="SAM" id="Phobius"/>
    </source>
</evidence>
<sequence length="83" mass="9126">MFKNLLLSIIIFLGINQNVYSINSSSYKTDDIIKIVIILGIVALIFSPAKLRIIVIGTILGLACAYFTYKYIVPIFIASLNGA</sequence>
<name>A0ABM5MVF1_RICTP</name>
<accession>A0ABM5MVF1</accession>
<feature type="transmembrane region" description="Helical" evidence="1">
    <location>
        <begin position="31"/>
        <end position="47"/>
    </location>
</feature>